<dbReference type="InterPro" id="IPR039421">
    <property type="entry name" value="Type_1_exporter"/>
</dbReference>
<evidence type="ECO:0000259" key="12">
    <source>
        <dbReference type="PROSITE" id="PS50893"/>
    </source>
</evidence>
<dbReference type="InterPro" id="IPR036640">
    <property type="entry name" value="ABC1_TM_sf"/>
</dbReference>
<dbReference type="SUPFAM" id="SSF52540">
    <property type="entry name" value="P-loop containing nucleoside triphosphate hydrolases"/>
    <property type="match status" value="1"/>
</dbReference>
<dbReference type="Gene3D" id="3.40.50.300">
    <property type="entry name" value="P-loop containing nucleotide triphosphate hydrolases"/>
    <property type="match status" value="1"/>
</dbReference>
<evidence type="ECO:0000256" key="1">
    <source>
        <dbReference type="ARBA" id="ARBA00004651"/>
    </source>
</evidence>
<evidence type="ECO:0000313" key="15">
    <source>
        <dbReference type="Proteomes" id="UP000254968"/>
    </source>
</evidence>
<evidence type="ECO:0000256" key="10">
    <source>
        <dbReference type="ARBA" id="ARBA00023136"/>
    </source>
</evidence>
<dbReference type="RefSeq" id="WP_115303235.1">
    <property type="nucleotide sequence ID" value="NZ_CAAAHO010000002.1"/>
</dbReference>
<keyword evidence="3" id="KW-1003">Cell membrane</keyword>
<proteinExistence type="predicted"/>
<dbReference type="EC" id="3.6.3.-" evidence="14"/>
<feature type="domain" description="ABC transporter" evidence="12">
    <location>
        <begin position="342"/>
        <end position="576"/>
    </location>
</feature>
<dbReference type="GO" id="GO:0016887">
    <property type="term" value="F:ATP hydrolysis activity"/>
    <property type="evidence" value="ECO:0007669"/>
    <property type="project" value="InterPro"/>
</dbReference>
<dbReference type="PROSITE" id="PS00211">
    <property type="entry name" value="ABC_TRANSPORTER_1"/>
    <property type="match status" value="1"/>
</dbReference>
<keyword evidence="2" id="KW-0813">Transport</keyword>
<evidence type="ECO:0000256" key="4">
    <source>
        <dbReference type="ARBA" id="ARBA00022692"/>
    </source>
</evidence>
<dbReference type="InterPro" id="IPR003593">
    <property type="entry name" value="AAA+_ATPase"/>
</dbReference>
<evidence type="ECO:0000256" key="6">
    <source>
        <dbReference type="ARBA" id="ARBA00022840"/>
    </source>
</evidence>
<dbReference type="PROSITE" id="PS50893">
    <property type="entry name" value="ABC_TRANSPORTER_2"/>
    <property type="match status" value="1"/>
</dbReference>
<keyword evidence="8 11" id="KW-1133">Transmembrane helix</keyword>
<dbReference type="Proteomes" id="UP000254968">
    <property type="component" value="Unassembled WGS sequence"/>
</dbReference>
<protein>
    <submittedName>
        <fullName evidence="14">ABC transporter, ATP binding/permease protein MsbA</fullName>
        <ecNumber evidence="14">3.6.3.-</ecNumber>
    </submittedName>
</protein>
<dbReference type="SMART" id="SM00382">
    <property type="entry name" value="AAA"/>
    <property type="match status" value="1"/>
</dbReference>
<keyword evidence="15" id="KW-1185">Reference proteome</keyword>
<feature type="domain" description="ABC transmembrane type-1" evidence="13">
    <location>
        <begin position="28"/>
        <end position="310"/>
    </location>
</feature>
<evidence type="ECO:0000256" key="2">
    <source>
        <dbReference type="ARBA" id="ARBA00022448"/>
    </source>
</evidence>
<dbReference type="PANTHER" id="PTHR43394">
    <property type="entry name" value="ATP-DEPENDENT PERMEASE MDL1, MITOCHONDRIAL"/>
    <property type="match status" value="1"/>
</dbReference>
<gene>
    <name evidence="14" type="primary">msbA_2</name>
    <name evidence="14" type="ORF">NCTC13315_02114</name>
</gene>
<organism evidence="14 15">
    <name type="scientific">Legionella beliardensis</name>
    <dbReference type="NCBI Taxonomy" id="91822"/>
    <lineage>
        <taxon>Bacteria</taxon>
        <taxon>Pseudomonadati</taxon>
        <taxon>Pseudomonadota</taxon>
        <taxon>Gammaproteobacteria</taxon>
        <taxon>Legionellales</taxon>
        <taxon>Legionellaceae</taxon>
        <taxon>Legionella</taxon>
    </lineage>
</organism>
<reference evidence="14 15" key="1">
    <citation type="submission" date="2018-06" db="EMBL/GenBank/DDBJ databases">
        <authorList>
            <consortium name="Pathogen Informatics"/>
            <person name="Doyle S."/>
        </authorList>
    </citation>
    <scope>NUCLEOTIDE SEQUENCE [LARGE SCALE GENOMIC DNA]</scope>
    <source>
        <strain evidence="14 15">NCTC13315</strain>
    </source>
</reference>
<keyword evidence="6" id="KW-0067">ATP-binding</keyword>
<dbReference type="PANTHER" id="PTHR43394:SF1">
    <property type="entry name" value="ATP-BINDING CASSETTE SUB-FAMILY B MEMBER 10, MITOCHONDRIAL"/>
    <property type="match status" value="1"/>
</dbReference>
<evidence type="ECO:0000256" key="5">
    <source>
        <dbReference type="ARBA" id="ARBA00022741"/>
    </source>
</evidence>
<dbReference type="OrthoDB" id="6336411at2"/>
<feature type="transmembrane region" description="Helical" evidence="11">
    <location>
        <begin position="69"/>
        <end position="93"/>
    </location>
</feature>
<sequence length="592" mass="65682">MTQTLSSKTSFLYWRLLTYVKPFWPVLLVGILANIVYSLIDAGFTYMMRPFLDKSFINIDMEFVKKIPILVLIGITIRGLVSSLGSYCMTWVARSVVKVLRQHVFSHIIKLPSDYYDQATSGQLLSKILYDVEQVAQVSADALTDFVQNTCLVIGLLTVMMIISWQLSLMFLLTIPFVGIIVNFTNKRIRRISHKVQKTMGQVTEIAAEAIEGYRVVRIFGGERYEMEKFKQATEASRLNDMKVAISKAINVSGVQFIIALGIALIIFVAIELATAITITAGSFLAIIAAMLQLIKPIKTLTTLNATIQKGLAGAESVFTLLDKPIEQDRGMELVERAKGAIVFDKVTYAYRDGLPVLHEVSFSINPGETVALVGHSGSGKTTIASLLPRFYELNCGQILLDDIPTKDISLTGLRKQIALVSQQVTLFNDTLANNIAYGRFDVSRAEVIAAAKLAYADEFITRLPDGYDTKIGENGILLSGGQRQRLAIARAILKDAPILILDEATSALDSESESYIQAALQEVMQNRTTLVIAHRLSTIKRAHKILVMHQGRIVEQGTHQELIEKKGHYAQLYRTQSLTTADKKDFLLHAT</sequence>
<dbReference type="InterPro" id="IPR011917">
    <property type="entry name" value="ABC_transpr_lipidA"/>
</dbReference>
<evidence type="ECO:0000256" key="9">
    <source>
        <dbReference type="ARBA" id="ARBA00023055"/>
    </source>
</evidence>
<dbReference type="InterPro" id="IPR017871">
    <property type="entry name" value="ABC_transporter-like_CS"/>
</dbReference>
<evidence type="ECO:0000256" key="8">
    <source>
        <dbReference type="ARBA" id="ARBA00022989"/>
    </source>
</evidence>
<feature type="transmembrane region" description="Helical" evidence="11">
    <location>
        <begin position="23"/>
        <end position="48"/>
    </location>
</feature>
<dbReference type="FunFam" id="3.40.50.300:FF:000218">
    <property type="entry name" value="Multidrug ABC transporter ATP-binding protein"/>
    <property type="match status" value="1"/>
</dbReference>
<keyword evidence="9" id="KW-0445">Lipid transport</keyword>
<dbReference type="CDD" id="cd18552">
    <property type="entry name" value="ABC_6TM_MsbA_like"/>
    <property type="match status" value="1"/>
</dbReference>
<keyword evidence="10 11" id="KW-0472">Membrane</keyword>
<name>A0A378I4F9_9GAMM</name>
<evidence type="ECO:0000256" key="11">
    <source>
        <dbReference type="SAM" id="Phobius"/>
    </source>
</evidence>
<evidence type="ECO:0000256" key="7">
    <source>
        <dbReference type="ARBA" id="ARBA00022967"/>
    </source>
</evidence>
<feature type="transmembrane region" description="Helical" evidence="11">
    <location>
        <begin position="277"/>
        <end position="295"/>
    </location>
</feature>
<dbReference type="GO" id="GO:0005886">
    <property type="term" value="C:plasma membrane"/>
    <property type="evidence" value="ECO:0007669"/>
    <property type="project" value="UniProtKB-SubCell"/>
</dbReference>
<evidence type="ECO:0000313" key="14">
    <source>
        <dbReference type="EMBL" id="STX29571.1"/>
    </source>
</evidence>
<accession>A0A378I4F9</accession>
<dbReference type="AlphaFoldDB" id="A0A378I4F9"/>
<dbReference type="GO" id="GO:0015421">
    <property type="term" value="F:ABC-type oligopeptide transporter activity"/>
    <property type="evidence" value="ECO:0007669"/>
    <property type="project" value="TreeGrafter"/>
</dbReference>
<dbReference type="NCBIfam" id="TIGR02203">
    <property type="entry name" value="MsbA_lipidA"/>
    <property type="match status" value="1"/>
</dbReference>
<feature type="transmembrane region" description="Helical" evidence="11">
    <location>
        <begin position="249"/>
        <end position="271"/>
    </location>
</feature>
<dbReference type="InterPro" id="IPR011527">
    <property type="entry name" value="ABC1_TM_dom"/>
</dbReference>
<dbReference type="Pfam" id="PF00005">
    <property type="entry name" value="ABC_tran"/>
    <property type="match status" value="1"/>
</dbReference>
<dbReference type="GO" id="GO:0005524">
    <property type="term" value="F:ATP binding"/>
    <property type="evidence" value="ECO:0007669"/>
    <property type="project" value="UniProtKB-KW"/>
</dbReference>
<dbReference type="PROSITE" id="PS50929">
    <property type="entry name" value="ABC_TM1F"/>
    <property type="match status" value="1"/>
</dbReference>
<dbReference type="Gene3D" id="1.20.1560.10">
    <property type="entry name" value="ABC transporter type 1, transmembrane domain"/>
    <property type="match status" value="1"/>
</dbReference>
<dbReference type="GO" id="GO:0034040">
    <property type="term" value="F:ATPase-coupled lipid transmembrane transporter activity"/>
    <property type="evidence" value="ECO:0007669"/>
    <property type="project" value="InterPro"/>
</dbReference>
<keyword evidence="7" id="KW-1278">Translocase</keyword>
<keyword evidence="4 11" id="KW-0812">Transmembrane</keyword>
<comment type="subcellular location">
    <subcellularLocation>
        <location evidence="1">Cell membrane</location>
        <topology evidence="1">Multi-pass membrane protein</topology>
    </subcellularLocation>
</comment>
<keyword evidence="5" id="KW-0547">Nucleotide-binding</keyword>
<dbReference type="EMBL" id="UGNV01000001">
    <property type="protein sequence ID" value="STX29571.1"/>
    <property type="molecule type" value="Genomic_DNA"/>
</dbReference>
<evidence type="ECO:0000256" key="3">
    <source>
        <dbReference type="ARBA" id="ARBA00022475"/>
    </source>
</evidence>
<dbReference type="InterPro" id="IPR027417">
    <property type="entry name" value="P-loop_NTPase"/>
</dbReference>
<keyword evidence="14" id="KW-0378">Hydrolase</keyword>
<dbReference type="InterPro" id="IPR003439">
    <property type="entry name" value="ABC_transporter-like_ATP-bd"/>
</dbReference>
<dbReference type="Pfam" id="PF00664">
    <property type="entry name" value="ABC_membrane"/>
    <property type="match status" value="1"/>
</dbReference>
<feature type="transmembrane region" description="Helical" evidence="11">
    <location>
        <begin position="152"/>
        <end position="185"/>
    </location>
</feature>
<evidence type="ECO:0000259" key="13">
    <source>
        <dbReference type="PROSITE" id="PS50929"/>
    </source>
</evidence>
<dbReference type="SUPFAM" id="SSF90123">
    <property type="entry name" value="ABC transporter transmembrane region"/>
    <property type="match status" value="1"/>
</dbReference>